<proteinExistence type="inferred from homology"/>
<name>A0A6B0GV94_9EURY</name>
<comment type="caution">
    <text evidence="3">The sequence shown here is derived from an EMBL/GenBank/DDBJ whole genome shotgun (WGS) entry which is preliminary data.</text>
</comment>
<dbReference type="InterPro" id="IPR001451">
    <property type="entry name" value="Hexapep"/>
</dbReference>
<keyword evidence="4" id="KW-1185">Reference proteome</keyword>
<dbReference type="InterPro" id="IPR018357">
    <property type="entry name" value="Hexapep_transf_CS"/>
</dbReference>
<dbReference type="InterPro" id="IPR011004">
    <property type="entry name" value="Trimer_LpxA-like_sf"/>
</dbReference>
<gene>
    <name evidence="3" type="ORF">GQS65_14385</name>
</gene>
<organism evidence="3 4">
    <name type="scientific">Halomarina oriensis</name>
    <dbReference type="NCBI Taxonomy" id="671145"/>
    <lineage>
        <taxon>Archaea</taxon>
        <taxon>Methanobacteriati</taxon>
        <taxon>Methanobacteriota</taxon>
        <taxon>Stenosarchaea group</taxon>
        <taxon>Halobacteria</taxon>
        <taxon>Halobacteriales</taxon>
        <taxon>Natronomonadaceae</taxon>
        <taxon>Halomarina</taxon>
    </lineage>
</organism>
<dbReference type="PROSITE" id="PS00101">
    <property type="entry name" value="HEXAPEP_TRANSFERASES"/>
    <property type="match status" value="1"/>
</dbReference>
<evidence type="ECO:0000256" key="1">
    <source>
        <dbReference type="ARBA" id="ARBA00007274"/>
    </source>
</evidence>
<dbReference type="Pfam" id="PF00132">
    <property type="entry name" value="Hexapep"/>
    <property type="match status" value="1"/>
</dbReference>
<dbReference type="EMBL" id="WSZK01000024">
    <property type="protein sequence ID" value="MWG35658.1"/>
    <property type="molecule type" value="Genomic_DNA"/>
</dbReference>
<sequence length="158" mass="16829">MVREIDDSTRIVESEVGASMLREYVTVHDSTVGDDCGIYERTSVKKCHVGDSVEINAGCYVENAEIGDEVQVGPNCSVVGVTHDLGEDGMELRNDVFERIVLHEGAFVGAGAVIAPGVEIGPNAVVAAGAVVTTDIDERHVVVGSPPTQDVTHLREWL</sequence>
<dbReference type="Proteomes" id="UP000451471">
    <property type="component" value="Unassembled WGS sequence"/>
</dbReference>
<evidence type="ECO:0000313" key="4">
    <source>
        <dbReference type="Proteomes" id="UP000451471"/>
    </source>
</evidence>
<evidence type="ECO:0000256" key="2">
    <source>
        <dbReference type="ARBA" id="ARBA00022679"/>
    </source>
</evidence>
<accession>A0A6B0GV94</accession>
<protein>
    <submittedName>
        <fullName evidence="3">Acyltransferase</fullName>
    </submittedName>
</protein>
<dbReference type="InterPro" id="IPR051159">
    <property type="entry name" value="Hexapeptide_acetyltransf"/>
</dbReference>
<dbReference type="PANTHER" id="PTHR23416">
    <property type="entry name" value="SIALIC ACID SYNTHASE-RELATED"/>
    <property type="match status" value="1"/>
</dbReference>
<keyword evidence="2 3" id="KW-0808">Transferase</keyword>
<dbReference type="PANTHER" id="PTHR23416:SF23">
    <property type="entry name" value="ACETYLTRANSFERASE C18B11.09C-RELATED"/>
    <property type="match status" value="1"/>
</dbReference>
<reference evidence="3 4" key="1">
    <citation type="submission" date="2019-12" db="EMBL/GenBank/DDBJ databases">
        <title>Halocatena pleomorpha gen. nov. sp. nov., an extremely halophilic archaeon of family Halobacteriaceae isolated from saltpan soil.</title>
        <authorList>
            <person name="Pal Y."/>
            <person name="Verma A."/>
            <person name="Krishnamurthi S."/>
            <person name="Kumar P."/>
        </authorList>
    </citation>
    <scope>NUCLEOTIDE SEQUENCE [LARGE SCALE GENOMIC DNA]</scope>
    <source>
        <strain evidence="3 4">JCM 16495</strain>
    </source>
</reference>
<dbReference type="OrthoDB" id="201951at2157"/>
<evidence type="ECO:0000313" key="3">
    <source>
        <dbReference type="EMBL" id="MWG35658.1"/>
    </source>
</evidence>
<dbReference type="AlphaFoldDB" id="A0A6B0GV94"/>
<dbReference type="RefSeq" id="WP_158205330.1">
    <property type="nucleotide sequence ID" value="NZ_WSZK01000024.1"/>
</dbReference>
<dbReference type="GO" id="GO:0008374">
    <property type="term" value="F:O-acyltransferase activity"/>
    <property type="evidence" value="ECO:0007669"/>
    <property type="project" value="TreeGrafter"/>
</dbReference>
<dbReference type="GO" id="GO:0005829">
    <property type="term" value="C:cytosol"/>
    <property type="evidence" value="ECO:0007669"/>
    <property type="project" value="TreeGrafter"/>
</dbReference>
<keyword evidence="3" id="KW-0012">Acyltransferase</keyword>
<dbReference type="SUPFAM" id="SSF51161">
    <property type="entry name" value="Trimeric LpxA-like enzymes"/>
    <property type="match status" value="1"/>
</dbReference>
<comment type="similarity">
    <text evidence="1">Belongs to the transferase hexapeptide repeat family.</text>
</comment>
<dbReference type="Gene3D" id="2.160.10.10">
    <property type="entry name" value="Hexapeptide repeat proteins"/>
    <property type="match status" value="1"/>
</dbReference>